<dbReference type="Gene3D" id="3.50.50.60">
    <property type="entry name" value="FAD/NAD(P)-binding domain"/>
    <property type="match status" value="1"/>
</dbReference>
<dbReference type="Pfam" id="PF00732">
    <property type="entry name" value="GMC_oxred_N"/>
    <property type="match status" value="1"/>
</dbReference>
<evidence type="ECO:0000256" key="6">
    <source>
        <dbReference type="ARBA" id="ARBA00022525"/>
    </source>
</evidence>
<evidence type="ECO:0000256" key="18">
    <source>
        <dbReference type="SAM" id="SignalP"/>
    </source>
</evidence>
<feature type="binding site" evidence="16">
    <location>
        <position position="268"/>
    </location>
    <ligand>
        <name>FAD</name>
        <dbReference type="ChEBI" id="CHEBI:57692"/>
    </ligand>
</feature>
<comment type="catalytic activity">
    <reaction evidence="13">
        <text>a pyranoside + acceptor = a pyranosid-3-ulose + reduced acceptor.</text>
        <dbReference type="EC" id="1.1.99.29"/>
    </reaction>
</comment>
<comment type="similarity">
    <text evidence="3">Belongs to the GMC oxidoreductase family.</text>
</comment>
<evidence type="ECO:0000313" key="20">
    <source>
        <dbReference type="EMBL" id="PPQ76937.1"/>
    </source>
</evidence>
<evidence type="ECO:0000256" key="5">
    <source>
        <dbReference type="ARBA" id="ARBA00013177"/>
    </source>
</evidence>
<dbReference type="InterPro" id="IPR007867">
    <property type="entry name" value="GMC_OxRtase_C"/>
</dbReference>
<feature type="domain" description="Glucose-methanol-choline oxidoreductase N-terminal" evidence="19">
    <location>
        <begin position="325"/>
        <end position="339"/>
    </location>
</feature>
<evidence type="ECO:0000256" key="2">
    <source>
        <dbReference type="ARBA" id="ARBA00004613"/>
    </source>
</evidence>
<dbReference type="PROSITE" id="PS00624">
    <property type="entry name" value="GMC_OXRED_2"/>
    <property type="match status" value="1"/>
</dbReference>
<keyword evidence="7" id="KW-0285">Flavoprotein</keyword>
<feature type="active site" description="Proton acceptor" evidence="15">
    <location>
        <position position="593"/>
    </location>
</feature>
<comment type="subcellular location">
    <subcellularLocation>
        <location evidence="2">Secreted</location>
    </subcellularLocation>
</comment>
<sequence length="616" mass="66685">MRLHTRAALVLAIALLQGNQISLAVPIHDDVGEIDKLKFDFIVVGGGTAGNVIANRLTESSKYSVLVIEAGPSHEGVLNTQVPFFAINNWFTQYDWNYTTVPQPGLAGQQKIIPRGHILGGSSSINFLMYTRSTQEDYDRMANLTGDKGWSWKGLLPYFKKNERLVLPADGHNVSDQFDPALHGRKGPLAVSPPPFKTSIDDMVVTATHQLGGDFSYVRDYNDGKSLGIGHLQVTVDEKGRRASSATAYLAPKYLRRPNLHVLVNAQVSRLIQTKPKPHHDKGDDDDDKKPSGKSPTFLTVEFRHQSRKGLVTLTAKHEIILSAGAIGTPHILLNSGIGPAKTLKQVGVHPIVDLPDVGQNLADHCAIANPFVALKNDTFEDVRTPAGTAHWLSVWEKTGSGRLANTLASFVGFHRLNGTDAPSPDPAPGPHTPHFEHLIANGLIVPNAFVPQGQHIISVATAINSPVSRGSISINSTNPFAPPLIDLGLLASNVDRVIMRAALRHAFQFLEAPVWKGYADGGAGDLKGKTTDDELDEYINAEAGTFFHPTGSASMSPRNAKWGVTDPDLRVKKVKGLRVVDASIFPRIPSGHTQAAVYAIAERAADVIKADYNYN</sequence>
<comment type="caution">
    <text evidence="20">The sequence shown here is derived from an EMBL/GenBank/DDBJ whole genome shotgun (WGS) entry which is preliminary data.</text>
</comment>
<dbReference type="EC" id="1.1.99.29" evidence="5"/>
<evidence type="ECO:0000259" key="19">
    <source>
        <dbReference type="PROSITE" id="PS00624"/>
    </source>
</evidence>
<proteinExistence type="inferred from homology"/>
<dbReference type="AlphaFoldDB" id="A0A409WEK4"/>
<gene>
    <name evidence="20" type="ORF">CVT24_009072</name>
</gene>
<dbReference type="PIRSF" id="PIRSF000137">
    <property type="entry name" value="Alcohol_oxidase"/>
    <property type="match status" value="1"/>
</dbReference>
<comment type="subunit">
    <text evidence="4">Monomer.</text>
</comment>
<evidence type="ECO:0000256" key="4">
    <source>
        <dbReference type="ARBA" id="ARBA00011245"/>
    </source>
</evidence>
<accession>A0A409WEK4</accession>
<dbReference type="SUPFAM" id="SSF54373">
    <property type="entry name" value="FAD-linked reductases, C-terminal domain"/>
    <property type="match status" value="1"/>
</dbReference>
<comment type="cofactor">
    <cofactor evidence="1 16">
        <name>FAD</name>
        <dbReference type="ChEBI" id="CHEBI:57692"/>
    </cofactor>
</comment>
<dbReference type="OrthoDB" id="269227at2759"/>
<evidence type="ECO:0000256" key="12">
    <source>
        <dbReference type="ARBA" id="ARBA00034029"/>
    </source>
</evidence>
<dbReference type="STRING" id="181874.A0A409WEK4"/>
<dbReference type="GO" id="GO:0033718">
    <property type="term" value="F:pyranose dehydrogenase (acceptor) activity"/>
    <property type="evidence" value="ECO:0007669"/>
    <property type="project" value="UniProtKB-EC"/>
</dbReference>
<feature type="region of interest" description="Disordered" evidence="17">
    <location>
        <begin position="271"/>
        <end position="297"/>
    </location>
</feature>
<comment type="function">
    <text evidence="9">Catalyzes the single-oxidation or sequential double oxidation reaction of carbohydrates primarily at carbon-2 and/or carbon-3 with the concomitant reduction of the flavin. The enzyme exhibits a broad sugar substrate specificity, oxidizing different aldopyranoses to the corresponding C-1, C-2, C-3 or C-1,2, C-2,3 and C-3,4 (di)dehydro sugars with substrate-specific regioselectivity. Accepts only a narrow range of electron acceptors such as substituted benzoquinones and complexed metal ions and reacts extremely slowly with O(2) as acceptor. May play a role in the natural recycling of plant matter by oxidizing all major monosaccharides in lignocellulose and by reducing quinone compounds or reactive radical species generated during lignin depolymerization.</text>
</comment>
<keyword evidence="21" id="KW-1185">Reference proteome</keyword>
<evidence type="ECO:0000256" key="10">
    <source>
        <dbReference type="ARBA" id="ARBA00033986"/>
    </source>
</evidence>
<comment type="catalytic activity">
    <reaction evidence="10">
        <text>pyranose + acceptor = pyranos-2-ulose + reduced acceptor.</text>
        <dbReference type="EC" id="1.1.99.29"/>
    </reaction>
</comment>
<dbReference type="Proteomes" id="UP000284842">
    <property type="component" value="Unassembled WGS sequence"/>
</dbReference>
<feature type="signal peptide" evidence="18">
    <location>
        <begin position="1"/>
        <end position="24"/>
    </location>
</feature>
<evidence type="ECO:0000256" key="11">
    <source>
        <dbReference type="ARBA" id="ARBA00034010"/>
    </source>
</evidence>
<comment type="catalytic activity">
    <reaction evidence="14">
        <text>a pyranoside + acceptor = a pyranosid-3,4-diulose + reduced acceptor.</text>
        <dbReference type="EC" id="1.1.99.29"/>
    </reaction>
</comment>
<dbReference type="InParanoid" id="A0A409WEK4"/>
<evidence type="ECO:0000256" key="13">
    <source>
        <dbReference type="ARBA" id="ARBA00034050"/>
    </source>
</evidence>
<evidence type="ECO:0000313" key="21">
    <source>
        <dbReference type="Proteomes" id="UP000284842"/>
    </source>
</evidence>
<evidence type="ECO:0000256" key="9">
    <source>
        <dbReference type="ARBA" id="ARBA00024699"/>
    </source>
</evidence>
<dbReference type="PANTHER" id="PTHR11552:SF147">
    <property type="entry name" value="CHOLINE DEHYDROGENASE, MITOCHONDRIAL"/>
    <property type="match status" value="1"/>
</dbReference>
<dbReference type="InterPro" id="IPR012132">
    <property type="entry name" value="GMC_OxRdtase"/>
</dbReference>
<protein>
    <recommendedName>
        <fullName evidence="5">pyranose dehydrogenase (acceptor)</fullName>
        <ecNumber evidence="5">1.1.99.29</ecNumber>
    </recommendedName>
</protein>
<evidence type="ECO:0000256" key="3">
    <source>
        <dbReference type="ARBA" id="ARBA00010790"/>
    </source>
</evidence>
<dbReference type="InterPro" id="IPR036188">
    <property type="entry name" value="FAD/NAD-bd_sf"/>
</dbReference>
<organism evidence="20 21">
    <name type="scientific">Panaeolus cyanescens</name>
    <dbReference type="NCBI Taxonomy" id="181874"/>
    <lineage>
        <taxon>Eukaryota</taxon>
        <taxon>Fungi</taxon>
        <taxon>Dikarya</taxon>
        <taxon>Basidiomycota</taxon>
        <taxon>Agaricomycotina</taxon>
        <taxon>Agaricomycetes</taxon>
        <taxon>Agaricomycetidae</taxon>
        <taxon>Agaricales</taxon>
        <taxon>Agaricineae</taxon>
        <taxon>Galeropsidaceae</taxon>
        <taxon>Panaeolus</taxon>
    </lineage>
</organism>
<dbReference type="InterPro" id="IPR000172">
    <property type="entry name" value="GMC_OxRdtase_N"/>
</dbReference>
<dbReference type="Gene3D" id="3.30.560.10">
    <property type="entry name" value="Glucose Oxidase, domain 3"/>
    <property type="match status" value="1"/>
</dbReference>
<evidence type="ECO:0000256" key="8">
    <source>
        <dbReference type="ARBA" id="ARBA00022827"/>
    </source>
</evidence>
<dbReference type="EMBL" id="NHTK01005514">
    <property type="protein sequence ID" value="PPQ76937.1"/>
    <property type="molecule type" value="Genomic_DNA"/>
</dbReference>
<reference evidence="20 21" key="1">
    <citation type="journal article" date="2018" name="Evol. Lett.">
        <title>Horizontal gene cluster transfer increased hallucinogenic mushroom diversity.</title>
        <authorList>
            <person name="Reynolds H.T."/>
            <person name="Vijayakumar V."/>
            <person name="Gluck-Thaler E."/>
            <person name="Korotkin H.B."/>
            <person name="Matheny P.B."/>
            <person name="Slot J.C."/>
        </authorList>
    </citation>
    <scope>NUCLEOTIDE SEQUENCE [LARGE SCALE GENOMIC DNA]</scope>
    <source>
        <strain evidence="20 21">2629</strain>
    </source>
</reference>
<comment type="catalytic activity">
    <reaction evidence="12">
        <text>pyranose + acceptor = pyranos-3-ulose + reduced acceptor.</text>
        <dbReference type="EC" id="1.1.99.29"/>
    </reaction>
</comment>
<keyword evidence="6" id="KW-0964">Secreted</keyword>
<keyword evidence="18" id="KW-0732">Signal</keyword>
<dbReference type="GO" id="GO:0050660">
    <property type="term" value="F:flavin adenine dinucleotide binding"/>
    <property type="evidence" value="ECO:0007669"/>
    <property type="project" value="InterPro"/>
</dbReference>
<keyword evidence="8 16" id="KW-0274">FAD</keyword>
<name>A0A409WEK4_9AGAR</name>
<evidence type="ECO:0000256" key="7">
    <source>
        <dbReference type="ARBA" id="ARBA00022630"/>
    </source>
</evidence>
<evidence type="ECO:0000256" key="15">
    <source>
        <dbReference type="PIRSR" id="PIRSR000137-1"/>
    </source>
</evidence>
<evidence type="ECO:0000256" key="1">
    <source>
        <dbReference type="ARBA" id="ARBA00001974"/>
    </source>
</evidence>
<dbReference type="GO" id="GO:0005576">
    <property type="term" value="C:extracellular region"/>
    <property type="evidence" value="ECO:0007669"/>
    <property type="project" value="UniProtKB-SubCell"/>
</dbReference>
<feature type="active site" description="Proton donor" evidence="15">
    <location>
        <position position="549"/>
    </location>
</feature>
<dbReference type="Pfam" id="PF05199">
    <property type="entry name" value="GMC_oxred_C"/>
    <property type="match status" value="1"/>
</dbReference>
<dbReference type="SUPFAM" id="SSF51905">
    <property type="entry name" value="FAD/NAD(P)-binding domain"/>
    <property type="match status" value="1"/>
</dbReference>
<comment type="catalytic activity">
    <reaction evidence="11">
        <text>pyranose + acceptor = pyranos-2,3-diulose + reduced acceptor.</text>
        <dbReference type="EC" id="1.1.99.29"/>
    </reaction>
</comment>
<evidence type="ECO:0000256" key="17">
    <source>
        <dbReference type="SAM" id="MobiDB-lite"/>
    </source>
</evidence>
<evidence type="ECO:0000256" key="16">
    <source>
        <dbReference type="PIRSR" id="PIRSR000137-2"/>
    </source>
</evidence>
<dbReference type="PANTHER" id="PTHR11552">
    <property type="entry name" value="GLUCOSE-METHANOL-CHOLINE GMC OXIDOREDUCTASE"/>
    <property type="match status" value="1"/>
</dbReference>
<evidence type="ECO:0000256" key="14">
    <source>
        <dbReference type="ARBA" id="ARBA00034059"/>
    </source>
</evidence>
<feature type="chain" id="PRO_5019289390" description="pyranose dehydrogenase (acceptor)" evidence="18">
    <location>
        <begin position="25"/>
        <end position="616"/>
    </location>
</feature>